<dbReference type="EMBL" id="NQVE01000083">
    <property type="protein sequence ID" value="RAL49286.1"/>
    <property type="molecule type" value="Genomic_DNA"/>
</dbReference>
<feature type="region of interest" description="Disordered" evidence="1">
    <location>
        <begin position="383"/>
        <end position="403"/>
    </location>
</feature>
<reference evidence="2 3" key="1">
    <citation type="submission" date="2018-06" db="EMBL/GenBank/DDBJ databases">
        <title>The Genome of Cuscuta australis (Dodder) Provides Insight into the Evolution of Plant Parasitism.</title>
        <authorList>
            <person name="Liu H."/>
        </authorList>
    </citation>
    <scope>NUCLEOTIDE SEQUENCE [LARGE SCALE GENOMIC DNA]</scope>
    <source>
        <strain evidence="3">cv. Yunnan</strain>
        <tissue evidence="2">Vines</tissue>
    </source>
</reference>
<feature type="compositionally biased region" description="Basic and acidic residues" evidence="1">
    <location>
        <begin position="330"/>
        <end position="341"/>
    </location>
</feature>
<evidence type="ECO:0000256" key="1">
    <source>
        <dbReference type="SAM" id="MobiDB-lite"/>
    </source>
</evidence>
<sequence length="403" mass="44471">MERLVLLSERETAVGKFYAQTPINYRAIHSSSLLNRQNQTYPGAPLLRVQDFRSNAALVGAKSYVDTLKGFSAVAHPPSSSKETIPSIQETVTQEALNPKAPTENDDCPVKTEPKRSLFLRFRPSPKGSFLQLIERRQDGRSMIFIPEGHQGNGFTTFKARSELVLKHLSRAIPPPEPFIDRALVCGFSIPTPTDTSMYISSTLFKLEVGSVMELTINPLANPNPPSAVCQTSTPALNPSTCSLLSAKAKDFVPKTTQHPVPTLSLAPPQPDLTFLGCSTSDTERDNSWNISKAYGSDFEQQHFSQKGHLPLDDTSEWETDLESDEEESKGDWHATKESVKKRNQASGQVVRKHNCGVSTQALFGGVYVRNLIWTYNAKESASALHGQQDSHEDYLPLMGPLS</sequence>
<feature type="compositionally biased region" description="Acidic residues" evidence="1">
    <location>
        <begin position="314"/>
        <end position="329"/>
    </location>
</feature>
<evidence type="ECO:0000313" key="2">
    <source>
        <dbReference type="EMBL" id="RAL49286.1"/>
    </source>
</evidence>
<protein>
    <submittedName>
        <fullName evidence="2">Uncharacterized protein</fullName>
    </submittedName>
</protein>
<proteinExistence type="predicted"/>
<feature type="region of interest" description="Disordered" evidence="1">
    <location>
        <begin position="309"/>
        <end position="348"/>
    </location>
</feature>
<keyword evidence="3" id="KW-1185">Reference proteome</keyword>
<dbReference type="Proteomes" id="UP000249390">
    <property type="component" value="Unassembled WGS sequence"/>
</dbReference>
<comment type="caution">
    <text evidence="2">The sequence shown here is derived from an EMBL/GenBank/DDBJ whole genome shotgun (WGS) entry which is preliminary data.</text>
</comment>
<accession>A0A328DV92</accession>
<name>A0A328DV92_9ASTE</name>
<evidence type="ECO:0000313" key="3">
    <source>
        <dbReference type="Proteomes" id="UP000249390"/>
    </source>
</evidence>
<gene>
    <name evidence="2" type="ORF">DM860_017566</name>
</gene>
<dbReference type="AlphaFoldDB" id="A0A328DV92"/>
<organism evidence="2 3">
    <name type="scientific">Cuscuta australis</name>
    <dbReference type="NCBI Taxonomy" id="267555"/>
    <lineage>
        <taxon>Eukaryota</taxon>
        <taxon>Viridiplantae</taxon>
        <taxon>Streptophyta</taxon>
        <taxon>Embryophyta</taxon>
        <taxon>Tracheophyta</taxon>
        <taxon>Spermatophyta</taxon>
        <taxon>Magnoliopsida</taxon>
        <taxon>eudicotyledons</taxon>
        <taxon>Gunneridae</taxon>
        <taxon>Pentapetalae</taxon>
        <taxon>asterids</taxon>
        <taxon>lamiids</taxon>
        <taxon>Solanales</taxon>
        <taxon>Convolvulaceae</taxon>
        <taxon>Cuscuteae</taxon>
        <taxon>Cuscuta</taxon>
        <taxon>Cuscuta subgen. Grammica</taxon>
        <taxon>Cuscuta sect. Cleistogrammica</taxon>
    </lineage>
</organism>